<feature type="chain" id="PRO_5009439000" evidence="1">
    <location>
        <begin position="29"/>
        <end position="166"/>
    </location>
</feature>
<feature type="signal peptide" evidence="1">
    <location>
        <begin position="1"/>
        <end position="28"/>
    </location>
</feature>
<reference evidence="2 3" key="1">
    <citation type="journal article" date="2016" name="Microb. Cell Fact.">
        <title>Dissection of exopolysaccharide biosynthesis in Kozakia baliensis.</title>
        <authorList>
            <person name="Brandt J.U."/>
            <person name="Jakob F."/>
            <person name="Behr J."/>
            <person name="Geissler A.J."/>
            <person name="Vogel R.F."/>
        </authorList>
    </citation>
    <scope>NUCLEOTIDE SEQUENCE [LARGE SCALE GENOMIC DNA]</scope>
    <source>
        <strain evidence="2 3">DSM 14400</strain>
    </source>
</reference>
<evidence type="ECO:0000313" key="2">
    <source>
        <dbReference type="EMBL" id="AOX16023.1"/>
    </source>
</evidence>
<proteinExistence type="predicted"/>
<organism evidence="2 3">
    <name type="scientific">Kozakia baliensis</name>
    <dbReference type="NCBI Taxonomy" id="153496"/>
    <lineage>
        <taxon>Bacteria</taxon>
        <taxon>Pseudomonadati</taxon>
        <taxon>Pseudomonadota</taxon>
        <taxon>Alphaproteobacteria</taxon>
        <taxon>Acetobacterales</taxon>
        <taxon>Acetobacteraceae</taxon>
        <taxon>Kozakia</taxon>
    </lineage>
</organism>
<keyword evidence="1" id="KW-0732">Signal</keyword>
<dbReference type="RefSeq" id="WP_083278265.1">
    <property type="nucleotide sequence ID" value="NZ_BJVW01000004.1"/>
</dbReference>
<dbReference type="eggNOG" id="ENOG5032ZYT">
    <property type="taxonomic scope" value="Bacteria"/>
</dbReference>
<name>A0A1D8UQV0_9PROT</name>
<dbReference type="OrthoDB" id="7068882at2"/>
<accession>A0A1D8UQV0</accession>
<dbReference type="Proteomes" id="UP000179145">
    <property type="component" value="Chromosome"/>
</dbReference>
<evidence type="ECO:0000256" key="1">
    <source>
        <dbReference type="SAM" id="SignalP"/>
    </source>
</evidence>
<evidence type="ECO:0000313" key="3">
    <source>
        <dbReference type="Proteomes" id="UP000179145"/>
    </source>
</evidence>
<sequence>MLHRISRIVVCASSIVSAPALLAVPAMAANTVPSTPAISTTLNFTMKEIGGGIGYEWGKGQLSYQGRSYDFTIGGGGLASLGYIQVQGNGTVNDLSRLSDFDGTYWTVKAAAAAGSGTGVAVLENQFGVRLTLHMKMQGAHVSASVMRLRFRLVPTPEEAKGDILR</sequence>
<gene>
    <name evidence="2" type="ORF">A0U89_01465</name>
</gene>
<dbReference type="EMBL" id="CP014674">
    <property type="protein sequence ID" value="AOX16023.1"/>
    <property type="molecule type" value="Genomic_DNA"/>
</dbReference>
<keyword evidence="3" id="KW-1185">Reference proteome</keyword>
<protein>
    <submittedName>
        <fullName evidence="2">Uncharacterized protein</fullName>
    </submittedName>
</protein>
<dbReference type="AlphaFoldDB" id="A0A1D8UQV0"/>
<dbReference type="KEGG" id="kba:A0U89_01465"/>